<comment type="caution">
    <text evidence="1">The sequence shown here is derived from an EMBL/GenBank/DDBJ whole genome shotgun (WGS) entry which is preliminary data.</text>
</comment>
<dbReference type="PROSITE" id="PS51257">
    <property type="entry name" value="PROKAR_LIPOPROTEIN"/>
    <property type="match status" value="1"/>
</dbReference>
<dbReference type="AlphaFoldDB" id="A0A4R9K9J1"/>
<proteinExistence type="predicted"/>
<dbReference type="EMBL" id="RQGF01000026">
    <property type="protein sequence ID" value="TGL61413.1"/>
    <property type="molecule type" value="Genomic_DNA"/>
</dbReference>
<gene>
    <name evidence="1" type="ORF">EHQ64_10520</name>
</gene>
<name>A0A4R9K9J1_9LEPT</name>
<keyword evidence="2" id="KW-1185">Reference proteome</keyword>
<reference evidence="1" key="1">
    <citation type="journal article" date="2019" name="PLoS Negl. Trop. Dis.">
        <title>Revisiting the worldwide diversity of Leptospira species in the environment.</title>
        <authorList>
            <person name="Vincent A.T."/>
            <person name="Schiettekatte O."/>
            <person name="Bourhy P."/>
            <person name="Veyrier F.J."/>
            <person name="Picardeau M."/>
        </authorList>
    </citation>
    <scope>NUCLEOTIDE SEQUENCE [LARGE SCALE GENOMIC DNA]</scope>
    <source>
        <strain evidence="1">201702455</strain>
    </source>
</reference>
<sequence>MPKALKIFLIVFVSLALLGGGCFYAVSRFVDEIGPDLAQKGKKAKEEGEIWGKAHTQQQSLIEGIRRANTCSSELDILCLVEQKIFLKVSLEYSKPSPKFCDGVPKITEIWETTTWRSKRCSELAPDHLQICNNIIEAVQADCEERSAKSAK</sequence>
<dbReference type="Proteomes" id="UP000297762">
    <property type="component" value="Unassembled WGS sequence"/>
</dbReference>
<evidence type="ECO:0000313" key="2">
    <source>
        <dbReference type="Proteomes" id="UP000297762"/>
    </source>
</evidence>
<evidence type="ECO:0000313" key="1">
    <source>
        <dbReference type="EMBL" id="TGL61413.1"/>
    </source>
</evidence>
<organism evidence="1 2">
    <name type="scientific">Leptospira sarikeiensis</name>
    <dbReference type="NCBI Taxonomy" id="2484943"/>
    <lineage>
        <taxon>Bacteria</taxon>
        <taxon>Pseudomonadati</taxon>
        <taxon>Spirochaetota</taxon>
        <taxon>Spirochaetia</taxon>
        <taxon>Leptospirales</taxon>
        <taxon>Leptospiraceae</taxon>
        <taxon>Leptospira</taxon>
    </lineage>
</organism>
<evidence type="ECO:0008006" key="3">
    <source>
        <dbReference type="Google" id="ProtNLM"/>
    </source>
</evidence>
<dbReference type="RefSeq" id="WP_167882384.1">
    <property type="nucleotide sequence ID" value="NZ_RQGF01000026.1"/>
</dbReference>
<accession>A0A4R9K9J1</accession>
<protein>
    <recommendedName>
        <fullName evidence="3">Lipoprotein</fullName>
    </recommendedName>
</protein>